<gene>
    <name evidence="1" type="ORF">M9H77_16169</name>
</gene>
<sequence length="450" mass="50235">MKQKRQQHNLFLFQFLCLLVVFEIPIVFSWQNLVYLDLSSNFFQGPLPSSICNLKNMEFLVLANNKFSGTIPKCLGNFSSGLNTMDLRNNEFQGTIPTNFSKDIKLKNIGLNGNNLVGPLPQSIKNCKYLEVLDVGNNKIYDTFPIWLDNLPQLHVLILRSNKFYGTVIPSKTQFEKLRIVDLSYNNFTGSLPAQFLKNLPAMMSVRGEDGLKYMGDGNGSYYLDSVTLIMKGLEMEIHRVLSIFTTIDLSGNKFEGEIPESIGNLYALKLLNLSHNNFNGLIPPALGRLDKLESLDLSWNQFRGEIPSQLTNLTSLGTFNVSENQLRGRIPTGNQFGAFSNDSYYGNLGLCGFPLKDCGPNKDIGYGSNSGSGLWERDVLGLESGFSWKPVVLGYSFGMSISLAIVGFSLVTGKPKWMMNISEEISRQLGIRSNRKRYVMIGISVLAVT</sequence>
<organism evidence="1 2">
    <name type="scientific">Catharanthus roseus</name>
    <name type="common">Madagascar periwinkle</name>
    <name type="synonym">Vinca rosea</name>
    <dbReference type="NCBI Taxonomy" id="4058"/>
    <lineage>
        <taxon>Eukaryota</taxon>
        <taxon>Viridiplantae</taxon>
        <taxon>Streptophyta</taxon>
        <taxon>Embryophyta</taxon>
        <taxon>Tracheophyta</taxon>
        <taxon>Spermatophyta</taxon>
        <taxon>Magnoliopsida</taxon>
        <taxon>eudicotyledons</taxon>
        <taxon>Gunneridae</taxon>
        <taxon>Pentapetalae</taxon>
        <taxon>asterids</taxon>
        <taxon>lamiids</taxon>
        <taxon>Gentianales</taxon>
        <taxon>Apocynaceae</taxon>
        <taxon>Rauvolfioideae</taxon>
        <taxon>Vinceae</taxon>
        <taxon>Catharanthinae</taxon>
        <taxon>Catharanthus</taxon>
    </lineage>
</organism>
<proteinExistence type="predicted"/>
<keyword evidence="2" id="KW-1185">Reference proteome</keyword>
<dbReference type="Proteomes" id="UP001060085">
    <property type="component" value="Linkage Group LG04"/>
</dbReference>
<evidence type="ECO:0000313" key="1">
    <source>
        <dbReference type="EMBL" id="KAI5666316.1"/>
    </source>
</evidence>
<protein>
    <submittedName>
        <fullName evidence="1">Uncharacterized protein</fullName>
    </submittedName>
</protein>
<evidence type="ECO:0000313" key="2">
    <source>
        <dbReference type="Proteomes" id="UP001060085"/>
    </source>
</evidence>
<dbReference type="EMBL" id="CM044704">
    <property type="protein sequence ID" value="KAI5666316.1"/>
    <property type="molecule type" value="Genomic_DNA"/>
</dbReference>
<reference evidence="2" key="1">
    <citation type="journal article" date="2023" name="Nat. Plants">
        <title>Single-cell RNA sequencing provides a high-resolution roadmap for understanding the multicellular compartmentation of specialized metabolism.</title>
        <authorList>
            <person name="Sun S."/>
            <person name="Shen X."/>
            <person name="Li Y."/>
            <person name="Li Y."/>
            <person name="Wang S."/>
            <person name="Li R."/>
            <person name="Zhang H."/>
            <person name="Shen G."/>
            <person name="Guo B."/>
            <person name="Wei J."/>
            <person name="Xu J."/>
            <person name="St-Pierre B."/>
            <person name="Chen S."/>
            <person name="Sun C."/>
        </authorList>
    </citation>
    <scope>NUCLEOTIDE SEQUENCE [LARGE SCALE GENOMIC DNA]</scope>
</reference>
<comment type="caution">
    <text evidence="1">The sequence shown here is derived from an EMBL/GenBank/DDBJ whole genome shotgun (WGS) entry which is preliminary data.</text>
</comment>
<name>A0ACC0B194_CATRO</name>
<accession>A0ACC0B194</accession>